<keyword evidence="3" id="KW-0238">DNA-binding</keyword>
<keyword evidence="8" id="KW-1185">Reference proteome</keyword>
<protein>
    <submittedName>
        <fullName evidence="9">Ethylene-responsive transcription factor ERF118-like</fullName>
    </submittedName>
</protein>
<dbReference type="PRINTS" id="PR00367">
    <property type="entry name" value="ETHRSPELEMNT"/>
</dbReference>
<dbReference type="SUPFAM" id="SSF54171">
    <property type="entry name" value="DNA-binding domain"/>
    <property type="match status" value="1"/>
</dbReference>
<evidence type="ECO:0000256" key="1">
    <source>
        <dbReference type="ARBA" id="ARBA00004123"/>
    </source>
</evidence>
<proteinExistence type="predicted"/>
<dbReference type="InterPro" id="IPR001471">
    <property type="entry name" value="AP2/ERF_dom"/>
</dbReference>
<gene>
    <name evidence="9" type="primary">LOC113719190</name>
</gene>
<keyword evidence="2" id="KW-0805">Transcription regulation</keyword>
<evidence type="ECO:0000313" key="9">
    <source>
        <dbReference type="RefSeq" id="XP_027100117.1"/>
    </source>
</evidence>
<feature type="compositionally biased region" description="Low complexity" evidence="6">
    <location>
        <begin position="109"/>
        <end position="120"/>
    </location>
</feature>
<dbReference type="InterPro" id="IPR050913">
    <property type="entry name" value="AP2/ERF_ERF"/>
</dbReference>
<dbReference type="GO" id="GO:0005634">
    <property type="term" value="C:nucleus"/>
    <property type="evidence" value="ECO:0007669"/>
    <property type="project" value="UniProtKB-SubCell"/>
</dbReference>
<feature type="region of interest" description="Disordered" evidence="6">
    <location>
        <begin position="179"/>
        <end position="226"/>
    </location>
</feature>
<accession>A0A6P6VDU6</accession>
<dbReference type="PANTHER" id="PTHR31194">
    <property type="entry name" value="SHN SHINE , DNA BINDING / TRANSCRIPTION FACTOR"/>
    <property type="match status" value="1"/>
</dbReference>
<evidence type="ECO:0000256" key="3">
    <source>
        <dbReference type="ARBA" id="ARBA00023125"/>
    </source>
</evidence>
<dbReference type="SMART" id="SM00380">
    <property type="entry name" value="AP2"/>
    <property type="match status" value="1"/>
</dbReference>
<dbReference type="AlphaFoldDB" id="A0A6P6VDU6"/>
<feature type="domain" description="AP2/ERF" evidence="7">
    <location>
        <begin position="123"/>
        <end position="181"/>
    </location>
</feature>
<feature type="region of interest" description="Disordered" evidence="6">
    <location>
        <begin position="83"/>
        <end position="133"/>
    </location>
</feature>
<evidence type="ECO:0000256" key="2">
    <source>
        <dbReference type="ARBA" id="ARBA00023015"/>
    </source>
</evidence>
<dbReference type="PROSITE" id="PS51032">
    <property type="entry name" value="AP2_ERF"/>
    <property type="match status" value="1"/>
</dbReference>
<organism evidence="8 9">
    <name type="scientific">Coffea arabica</name>
    <name type="common">Arabian coffee</name>
    <dbReference type="NCBI Taxonomy" id="13443"/>
    <lineage>
        <taxon>Eukaryota</taxon>
        <taxon>Viridiplantae</taxon>
        <taxon>Streptophyta</taxon>
        <taxon>Embryophyta</taxon>
        <taxon>Tracheophyta</taxon>
        <taxon>Spermatophyta</taxon>
        <taxon>Magnoliopsida</taxon>
        <taxon>eudicotyledons</taxon>
        <taxon>Gunneridae</taxon>
        <taxon>Pentapetalae</taxon>
        <taxon>asterids</taxon>
        <taxon>lamiids</taxon>
        <taxon>Gentianales</taxon>
        <taxon>Rubiaceae</taxon>
        <taxon>Ixoroideae</taxon>
        <taxon>Gardenieae complex</taxon>
        <taxon>Bertiereae - Coffeeae clade</taxon>
        <taxon>Coffeeae</taxon>
        <taxon>Coffea</taxon>
    </lineage>
</organism>
<evidence type="ECO:0000259" key="7">
    <source>
        <dbReference type="PROSITE" id="PS51032"/>
    </source>
</evidence>
<sequence length="382" mass="42395">MPEPRRQVILNQEHHNKRQKIMAEPTRPVRKIRVFCDDPDATDTDSSDDERVIEKKPKRFLREIILPIVELKSQPGQPVAVALAPEAENSCQESNNGEKNNPKKKKGLAKPLSQPQSKPSSTKRKGVRQRKWGKWAAEIRDPFKGKRIWLGTYNSPEEASRAYEAKRLEFEARAMADQNASEKCSNVNDDNNNNNQSSSTAVSQPHNQNEAPACVSEDSAESLVSHTSPASVLELDCLTSSATPAMASVDGEKQDEEEKVKNVAEGTKVVEQKVPDLDLMMDDELSLAELAQGMELDFELNSLFMGEEEFGQPLGDFVIGDIEDIPICGFEDDQPSALPDFDFDFDFDACNEAFSWMDDGPALMNGASPLENQHSVPISFAA</sequence>
<dbReference type="RefSeq" id="XP_027100117.1">
    <property type="nucleotide sequence ID" value="XM_027244316.2"/>
</dbReference>
<dbReference type="Pfam" id="PF00847">
    <property type="entry name" value="AP2"/>
    <property type="match status" value="1"/>
</dbReference>
<dbReference type="Gene3D" id="3.30.730.10">
    <property type="entry name" value="AP2/ERF domain"/>
    <property type="match status" value="1"/>
</dbReference>
<dbReference type="GO" id="GO:0003677">
    <property type="term" value="F:DNA binding"/>
    <property type="evidence" value="ECO:0007669"/>
    <property type="project" value="UniProtKB-KW"/>
</dbReference>
<reference evidence="9" key="2">
    <citation type="submission" date="2025-08" db="UniProtKB">
        <authorList>
            <consortium name="RefSeq"/>
        </authorList>
    </citation>
    <scope>IDENTIFICATION</scope>
    <source>
        <tissue evidence="9">Leaves</tissue>
    </source>
</reference>
<dbReference type="PANTHER" id="PTHR31194:SF62">
    <property type="entry name" value="ETHYLENE-RESPONSIVE TRANSCRIPTION FACTOR ERF118"/>
    <property type="match status" value="1"/>
</dbReference>
<name>A0A6P6VDU6_COFAR</name>
<dbReference type="GeneID" id="113719190"/>
<feature type="compositionally biased region" description="Basic residues" evidence="6">
    <location>
        <begin position="121"/>
        <end position="133"/>
    </location>
</feature>
<dbReference type="CDD" id="cd00018">
    <property type="entry name" value="AP2"/>
    <property type="match status" value="1"/>
</dbReference>
<dbReference type="InterPro" id="IPR016177">
    <property type="entry name" value="DNA-bd_dom_sf"/>
</dbReference>
<feature type="compositionally biased region" description="Low complexity" evidence="6">
    <location>
        <begin position="185"/>
        <end position="199"/>
    </location>
</feature>
<feature type="region of interest" description="Disordered" evidence="6">
    <location>
        <begin position="1"/>
        <end position="26"/>
    </location>
</feature>
<evidence type="ECO:0000256" key="6">
    <source>
        <dbReference type="SAM" id="MobiDB-lite"/>
    </source>
</evidence>
<reference evidence="8" key="1">
    <citation type="journal article" date="2025" name="Foods">
        <title>Unveiling the Microbial Signatures of Arabica Coffee Cherries: Insights into Ripeness Specific Diversity, Functional Traits, and Implications for Quality and Safety.</title>
        <authorList>
            <consortium name="RefSeq"/>
            <person name="Tenea G.N."/>
            <person name="Cifuentes V."/>
            <person name="Reyes P."/>
            <person name="Cevallos-Vallejos M."/>
        </authorList>
    </citation>
    <scope>NUCLEOTIDE SEQUENCE [LARGE SCALE GENOMIC DNA]</scope>
</reference>
<dbReference type="OrthoDB" id="1917565at2759"/>
<dbReference type="Proteomes" id="UP001652660">
    <property type="component" value="Chromosome 11e"/>
</dbReference>
<dbReference type="InterPro" id="IPR036955">
    <property type="entry name" value="AP2/ERF_dom_sf"/>
</dbReference>
<dbReference type="GO" id="GO:0003700">
    <property type="term" value="F:DNA-binding transcription factor activity"/>
    <property type="evidence" value="ECO:0007669"/>
    <property type="project" value="InterPro"/>
</dbReference>
<evidence type="ECO:0000256" key="4">
    <source>
        <dbReference type="ARBA" id="ARBA00023163"/>
    </source>
</evidence>
<comment type="subcellular location">
    <subcellularLocation>
        <location evidence="1">Nucleus</location>
    </subcellularLocation>
</comment>
<keyword evidence="5" id="KW-0539">Nucleus</keyword>
<feature type="compositionally biased region" description="Polar residues" evidence="6">
    <location>
        <begin position="200"/>
        <end position="210"/>
    </location>
</feature>
<keyword evidence="4" id="KW-0804">Transcription</keyword>
<evidence type="ECO:0000256" key="5">
    <source>
        <dbReference type="ARBA" id="ARBA00023242"/>
    </source>
</evidence>
<evidence type="ECO:0000313" key="8">
    <source>
        <dbReference type="Proteomes" id="UP001652660"/>
    </source>
</evidence>